<keyword evidence="3 14" id="KW-0813">Transport</keyword>
<feature type="transmembrane region" description="Helical" evidence="14">
    <location>
        <begin position="121"/>
        <end position="140"/>
    </location>
</feature>
<dbReference type="InterPro" id="IPR001734">
    <property type="entry name" value="Na/solute_symporter"/>
</dbReference>
<dbReference type="PANTHER" id="PTHR48086">
    <property type="entry name" value="SODIUM/PROLINE SYMPORTER-RELATED"/>
    <property type="match status" value="1"/>
</dbReference>
<accession>A0A518DX01</accession>
<evidence type="ECO:0000256" key="1">
    <source>
        <dbReference type="ARBA" id="ARBA00004651"/>
    </source>
</evidence>
<dbReference type="EMBL" id="CP036433">
    <property type="protein sequence ID" value="QDU96366.1"/>
    <property type="molecule type" value="Genomic_DNA"/>
</dbReference>
<comment type="function">
    <text evidence="14">Catalyzes the sodium-dependent uptake of extracellular L-proline.</text>
</comment>
<evidence type="ECO:0000313" key="16">
    <source>
        <dbReference type="Proteomes" id="UP000317648"/>
    </source>
</evidence>
<dbReference type="GO" id="GO:0031402">
    <property type="term" value="F:sodium ion binding"/>
    <property type="evidence" value="ECO:0007669"/>
    <property type="project" value="UniProtKB-UniRule"/>
</dbReference>
<evidence type="ECO:0000256" key="5">
    <source>
        <dbReference type="ARBA" id="ARBA00022692"/>
    </source>
</evidence>
<comment type="catalytic activity">
    <reaction evidence="12">
        <text>L-proline(in) + Na(+)(in) = L-proline(out) + Na(+)(out)</text>
        <dbReference type="Rhea" id="RHEA:28967"/>
        <dbReference type="ChEBI" id="CHEBI:29101"/>
        <dbReference type="ChEBI" id="CHEBI:60039"/>
    </reaction>
</comment>
<evidence type="ECO:0000256" key="7">
    <source>
        <dbReference type="ARBA" id="ARBA00022989"/>
    </source>
</evidence>
<comment type="caution">
    <text evidence="14">Lacks conserved residue(s) required for the propagation of feature annotation.</text>
</comment>
<keyword evidence="5 14" id="KW-0812">Transmembrane</keyword>
<feature type="transmembrane region" description="Helical" evidence="14">
    <location>
        <begin position="378"/>
        <end position="402"/>
    </location>
</feature>
<feature type="transmembrane region" description="Helical" evidence="14">
    <location>
        <begin position="230"/>
        <end position="250"/>
    </location>
</feature>
<evidence type="ECO:0000256" key="6">
    <source>
        <dbReference type="ARBA" id="ARBA00022847"/>
    </source>
</evidence>
<dbReference type="AlphaFoldDB" id="A0A518DX01"/>
<evidence type="ECO:0000256" key="9">
    <source>
        <dbReference type="ARBA" id="ARBA00023065"/>
    </source>
</evidence>
<feature type="transmembrane region" description="Helical" evidence="14">
    <location>
        <begin position="474"/>
        <end position="492"/>
    </location>
</feature>
<keyword evidence="7 14" id="KW-1133">Transmembrane helix</keyword>
<protein>
    <recommendedName>
        <fullName evidence="14">Sodium/proline symporter</fullName>
    </recommendedName>
    <alternativeName>
        <fullName evidence="14">Proline permease</fullName>
    </alternativeName>
</protein>
<dbReference type="CDD" id="cd11475">
    <property type="entry name" value="SLC5sbd_PutP"/>
    <property type="match status" value="1"/>
</dbReference>
<dbReference type="GO" id="GO:0005886">
    <property type="term" value="C:plasma membrane"/>
    <property type="evidence" value="ECO:0007669"/>
    <property type="project" value="UniProtKB-SubCell"/>
</dbReference>
<evidence type="ECO:0000256" key="2">
    <source>
        <dbReference type="ARBA" id="ARBA00006434"/>
    </source>
</evidence>
<evidence type="ECO:0000256" key="11">
    <source>
        <dbReference type="ARBA" id="ARBA00023201"/>
    </source>
</evidence>
<gene>
    <name evidence="15" type="primary">putP_4</name>
    <name evidence="15" type="ORF">Pla8534_41860</name>
</gene>
<feature type="transmembrane region" description="Helical" evidence="14">
    <location>
        <begin position="54"/>
        <end position="87"/>
    </location>
</feature>
<dbReference type="KEGG" id="lcre:Pla8534_41860"/>
<feature type="transmembrane region" description="Helical" evidence="14">
    <location>
        <begin position="439"/>
        <end position="458"/>
    </location>
</feature>
<keyword evidence="16" id="KW-1185">Reference proteome</keyword>
<keyword evidence="11 14" id="KW-0739">Sodium transport</keyword>
<reference evidence="15 16" key="1">
    <citation type="submission" date="2019-02" db="EMBL/GenBank/DDBJ databases">
        <title>Deep-cultivation of Planctomycetes and their phenomic and genomic characterization uncovers novel biology.</title>
        <authorList>
            <person name="Wiegand S."/>
            <person name="Jogler M."/>
            <person name="Boedeker C."/>
            <person name="Pinto D."/>
            <person name="Vollmers J."/>
            <person name="Rivas-Marin E."/>
            <person name="Kohn T."/>
            <person name="Peeters S.H."/>
            <person name="Heuer A."/>
            <person name="Rast P."/>
            <person name="Oberbeckmann S."/>
            <person name="Bunk B."/>
            <person name="Jeske O."/>
            <person name="Meyerdierks A."/>
            <person name="Storesund J.E."/>
            <person name="Kallscheuer N."/>
            <person name="Luecker S."/>
            <person name="Lage O.M."/>
            <person name="Pohl T."/>
            <person name="Merkel B.J."/>
            <person name="Hornburger P."/>
            <person name="Mueller R.-W."/>
            <person name="Bruemmer F."/>
            <person name="Labrenz M."/>
            <person name="Spormann A.M."/>
            <person name="Op den Camp H."/>
            <person name="Overmann J."/>
            <person name="Amann R."/>
            <person name="Jetten M.S.M."/>
            <person name="Mascher T."/>
            <person name="Medema M.H."/>
            <person name="Devos D.P."/>
            <person name="Kaster A.-K."/>
            <person name="Ovreas L."/>
            <person name="Rohde M."/>
            <person name="Galperin M.Y."/>
            <person name="Jogler C."/>
        </authorList>
    </citation>
    <scope>NUCLEOTIDE SEQUENCE [LARGE SCALE GENOMIC DNA]</scope>
    <source>
        <strain evidence="15 16">Pla85_3_4</strain>
    </source>
</reference>
<keyword evidence="6 14" id="KW-0769">Symport</keyword>
<name>A0A518DX01_9BACT</name>
<proteinExistence type="inferred from homology"/>
<sequence>MKFIVILLYFAVLLLIGALASRRVKTLSDFYVGGKNLGYWVVAFSSRASGESAWLYLGLTGLGAMLGLQAMWVVVGETLGVAIAWFFMARPFKRATDACGAMTVPDYLVSRFADWPRTARFLRYLSAAVLTIFVTIYVSAQIDATGIAFEAFLKSGYFRGALIGFGIVVIYTLSGGFVAVAWSDLFQGLVMLAGLLLLPIAALIVLRSGTNPTPLSAIFFGDLLPHTGDGWLSTATMIGYLAIGLGFLGSPQVFVRFMSIRDEQEILSGRWVAIVFTILTDGGAVLAGMCGRVLVEQIQPGVELFGEGNVLGKSGQLVLPVMVEQLFPAMIVGGYVAAVLAASMSTIDSLLVVASSAVTHDMIESSTTRKPTAGQLNWLSRGVTLALALVALGIAMGVAVLVPGRSVFWFVIFGFYGIAASFCPLTVLALFWPRYNAPGAVASMFTGFLSIPLFKFAVPHLPVVGPCFVRIEEMLPSFLLALAAGVVVTLLTSHKATDDNRPA</sequence>
<evidence type="ECO:0000313" key="15">
    <source>
        <dbReference type="EMBL" id="QDU96366.1"/>
    </source>
</evidence>
<evidence type="ECO:0000256" key="4">
    <source>
        <dbReference type="ARBA" id="ARBA00022475"/>
    </source>
</evidence>
<dbReference type="NCBIfam" id="TIGR00813">
    <property type="entry name" value="sss"/>
    <property type="match status" value="1"/>
</dbReference>
<dbReference type="Gene3D" id="1.20.1730.10">
    <property type="entry name" value="Sodium/glucose cotransporter"/>
    <property type="match status" value="1"/>
</dbReference>
<dbReference type="Proteomes" id="UP000317648">
    <property type="component" value="Chromosome"/>
</dbReference>
<dbReference type="InterPro" id="IPR038377">
    <property type="entry name" value="Na/Glc_symporter_sf"/>
</dbReference>
<feature type="transmembrane region" description="Helical" evidence="14">
    <location>
        <begin position="271"/>
        <end position="295"/>
    </location>
</feature>
<dbReference type="OrthoDB" id="9810181at2"/>
<dbReference type="GO" id="GO:0005298">
    <property type="term" value="F:proline:sodium symporter activity"/>
    <property type="evidence" value="ECO:0007669"/>
    <property type="project" value="UniProtKB-UniRule"/>
</dbReference>
<dbReference type="Pfam" id="PF00474">
    <property type="entry name" value="SSF"/>
    <property type="match status" value="1"/>
</dbReference>
<dbReference type="InterPro" id="IPR011851">
    <property type="entry name" value="Na/Pro_symporter"/>
</dbReference>
<evidence type="ECO:0000256" key="14">
    <source>
        <dbReference type="RuleBase" id="RU366012"/>
    </source>
</evidence>
<dbReference type="GO" id="GO:0015824">
    <property type="term" value="P:proline transport"/>
    <property type="evidence" value="ECO:0007669"/>
    <property type="project" value="UniProtKB-UniRule"/>
</dbReference>
<evidence type="ECO:0000256" key="10">
    <source>
        <dbReference type="ARBA" id="ARBA00023136"/>
    </source>
</evidence>
<organism evidence="15 16">
    <name type="scientific">Lignipirellula cremea</name>
    <dbReference type="NCBI Taxonomy" id="2528010"/>
    <lineage>
        <taxon>Bacteria</taxon>
        <taxon>Pseudomonadati</taxon>
        <taxon>Planctomycetota</taxon>
        <taxon>Planctomycetia</taxon>
        <taxon>Pirellulales</taxon>
        <taxon>Pirellulaceae</taxon>
        <taxon>Lignipirellula</taxon>
    </lineage>
</organism>
<comment type="similarity">
    <text evidence="2 13">Belongs to the sodium:solute symporter (SSF) (TC 2.A.21) family.</text>
</comment>
<dbReference type="RefSeq" id="WP_145055005.1">
    <property type="nucleotide sequence ID" value="NZ_CP036433.1"/>
</dbReference>
<dbReference type="PANTHER" id="PTHR48086:SF3">
    <property type="entry name" value="SODIUM_PROLINE SYMPORTER"/>
    <property type="match status" value="1"/>
</dbReference>
<keyword evidence="9 14" id="KW-0406">Ion transport</keyword>
<keyword evidence="4 14" id="KW-1003">Cell membrane</keyword>
<dbReference type="InterPro" id="IPR050277">
    <property type="entry name" value="Sodium:Solute_Symporter"/>
</dbReference>
<comment type="subcellular location">
    <subcellularLocation>
        <location evidence="1 14">Cell membrane</location>
        <topology evidence="1 14">Multi-pass membrane protein</topology>
    </subcellularLocation>
</comment>
<keyword evidence="10 14" id="KW-0472">Membrane</keyword>
<feature type="transmembrane region" description="Helical" evidence="14">
    <location>
        <begin position="189"/>
        <end position="210"/>
    </location>
</feature>
<evidence type="ECO:0000256" key="8">
    <source>
        <dbReference type="ARBA" id="ARBA00023053"/>
    </source>
</evidence>
<feature type="transmembrane region" description="Helical" evidence="14">
    <location>
        <begin position="326"/>
        <end position="358"/>
    </location>
</feature>
<dbReference type="PROSITE" id="PS50283">
    <property type="entry name" value="NA_SOLUT_SYMP_3"/>
    <property type="match status" value="1"/>
</dbReference>
<evidence type="ECO:0000256" key="12">
    <source>
        <dbReference type="ARBA" id="ARBA00033708"/>
    </source>
</evidence>
<feature type="transmembrane region" description="Helical" evidence="14">
    <location>
        <begin position="160"/>
        <end position="182"/>
    </location>
</feature>
<evidence type="ECO:0000256" key="13">
    <source>
        <dbReference type="RuleBase" id="RU362091"/>
    </source>
</evidence>
<keyword evidence="14" id="KW-0029">Amino-acid transport</keyword>
<keyword evidence="8 14" id="KW-0915">Sodium</keyword>
<evidence type="ECO:0000256" key="3">
    <source>
        <dbReference type="ARBA" id="ARBA00022448"/>
    </source>
</evidence>
<feature type="transmembrane region" description="Helical" evidence="14">
    <location>
        <begin position="408"/>
        <end position="432"/>
    </location>
</feature>